<dbReference type="GO" id="GO:0005230">
    <property type="term" value="F:extracellular ligand-gated monoatomic ion channel activity"/>
    <property type="evidence" value="ECO:0007669"/>
    <property type="project" value="InterPro"/>
</dbReference>
<dbReference type="InterPro" id="IPR038050">
    <property type="entry name" value="Neuro_actylchol_rec"/>
</dbReference>
<dbReference type="PANTHER" id="PTHR18945">
    <property type="entry name" value="NEUROTRANSMITTER GATED ION CHANNEL"/>
    <property type="match status" value="1"/>
</dbReference>
<evidence type="ECO:0000256" key="9">
    <source>
        <dbReference type="ARBA" id="ARBA00023157"/>
    </source>
</evidence>
<proteinExistence type="inferred from homology"/>
<evidence type="ECO:0000256" key="1">
    <source>
        <dbReference type="ARBA" id="ARBA00022448"/>
    </source>
</evidence>
<evidence type="ECO:0000256" key="11">
    <source>
        <dbReference type="ARBA" id="ARBA00023214"/>
    </source>
</evidence>
<keyword evidence="13 15" id="KW-0407">Ion channel</keyword>
<dbReference type="Gene3D" id="2.70.170.10">
    <property type="entry name" value="Neurotransmitter-gated ion-channel ligand-binding domain"/>
    <property type="match status" value="1"/>
</dbReference>
<keyword evidence="10" id="KW-0325">Glycoprotein</keyword>
<evidence type="ECO:0000259" key="17">
    <source>
        <dbReference type="Pfam" id="PF02932"/>
    </source>
</evidence>
<feature type="domain" description="Neurotransmitter-gated ion-channel transmembrane" evidence="17">
    <location>
        <begin position="270"/>
        <end position="309"/>
    </location>
</feature>
<dbReference type="InterPro" id="IPR006201">
    <property type="entry name" value="Neur_channel"/>
</dbReference>
<dbReference type="SUPFAM" id="SSF63712">
    <property type="entry name" value="Nicotinic receptor ligand binding domain-like"/>
    <property type="match status" value="1"/>
</dbReference>
<dbReference type="InterPro" id="IPR036719">
    <property type="entry name" value="Neuro-gated_channel_TM_sf"/>
</dbReference>
<evidence type="ECO:0000256" key="13">
    <source>
        <dbReference type="ARBA" id="ARBA00023303"/>
    </source>
</evidence>
<protein>
    <submittedName>
        <fullName evidence="18">Gamma-aminobutyric acid receptor subunit like protein</fullName>
    </submittedName>
</protein>
<feature type="transmembrane region" description="Helical" evidence="15">
    <location>
        <begin position="293"/>
        <end position="311"/>
    </location>
</feature>
<dbReference type="PRINTS" id="PR00253">
    <property type="entry name" value="GABAARECEPTR"/>
</dbReference>
<evidence type="ECO:0000256" key="10">
    <source>
        <dbReference type="ARBA" id="ARBA00023180"/>
    </source>
</evidence>
<dbReference type="AlphaFoldDB" id="A0A8T0F4K0"/>
<evidence type="ECO:0000256" key="8">
    <source>
        <dbReference type="ARBA" id="ARBA00023136"/>
    </source>
</evidence>
<name>A0A8T0F4K0_ARGBR</name>
<gene>
    <name evidence="18" type="ORF">HNY73_010022</name>
</gene>
<evidence type="ECO:0000256" key="6">
    <source>
        <dbReference type="ARBA" id="ARBA00023018"/>
    </source>
</evidence>
<keyword evidence="18" id="KW-0675">Receptor</keyword>
<keyword evidence="2" id="KW-1003">Cell membrane</keyword>
<evidence type="ECO:0000256" key="12">
    <source>
        <dbReference type="ARBA" id="ARBA00023257"/>
    </source>
</evidence>
<evidence type="ECO:0000256" key="3">
    <source>
        <dbReference type="ARBA" id="ARBA00022692"/>
    </source>
</evidence>
<dbReference type="InterPro" id="IPR036734">
    <property type="entry name" value="Neur_chan_lig-bd_sf"/>
</dbReference>
<feature type="transmembrane region" description="Helical" evidence="15">
    <location>
        <begin position="396"/>
        <end position="418"/>
    </location>
</feature>
<evidence type="ECO:0000256" key="15">
    <source>
        <dbReference type="RuleBase" id="RU000687"/>
    </source>
</evidence>
<reference evidence="18" key="2">
    <citation type="submission" date="2020-06" db="EMBL/GenBank/DDBJ databases">
        <authorList>
            <person name="Sheffer M."/>
        </authorList>
    </citation>
    <scope>NUCLEOTIDE SEQUENCE</scope>
</reference>
<evidence type="ECO:0000313" key="18">
    <source>
        <dbReference type="EMBL" id="KAF8784330.1"/>
    </source>
</evidence>
<dbReference type="PRINTS" id="PR00252">
    <property type="entry name" value="NRIONCHANNEL"/>
</dbReference>
<dbReference type="CDD" id="cd19049">
    <property type="entry name" value="LGIC_TM_anion"/>
    <property type="match status" value="1"/>
</dbReference>
<comment type="similarity">
    <text evidence="15">Belongs to the ligand-gated ion channel (TC 1.A.9) family.</text>
</comment>
<evidence type="ECO:0000256" key="5">
    <source>
        <dbReference type="ARBA" id="ARBA00022989"/>
    </source>
</evidence>
<evidence type="ECO:0000256" key="7">
    <source>
        <dbReference type="ARBA" id="ARBA00023065"/>
    </source>
</evidence>
<dbReference type="Proteomes" id="UP000807504">
    <property type="component" value="Unassembled WGS sequence"/>
</dbReference>
<evidence type="ECO:0000256" key="2">
    <source>
        <dbReference type="ARBA" id="ARBA00022475"/>
    </source>
</evidence>
<keyword evidence="12" id="KW-0628">Postsynaptic cell membrane</keyword>
<keyword evidence="3 15" id="KW-0812">Transmembrane</keyword>
<evidence type="ECO:0000313" key="19">
    <source>
        <dbReference type="Proteomes" id="UP000807504"/>
    </source>
</evidence>
<feature type="transmembrane region" description="Helical" evidence="15">
    <location>
        <begin position="265"/>
        <end position="287"/>
    </location>
</feature>
<evidence type="ECO:0000256" key="4">
    <source>
        <dbReference type="ARBA" id="ARBA00022729"/>
    </source>
</evidence>
<keyword evidence="11" id="KW-0868">Chloride</keyword>
<sequence length="571" mass="64911">MPCRQSVWRSNPLSSLSSQLRYDLFMPFNWLIAAAFFTLGVQSNELQKLSNTTYLLDTLLSEDNYDRQIRPGIGGPPITIQTDIEIRSFGPISESERVYSMDCYFRQTWFDSRLKFFSHKDVLSMDWKFLQKVWIPDTYFLNGKSSYLHKITVPNKFIRLRKDGQLKYSMRLTVKASCPMHLRKYPLDTQACPLEIGSYAYPSQDVLYSWNGDKAVELSKDVVLSQYDFVNISQSNRTNTVKVGGREDHRSILVVYFVIQRRRGYFILQIYAPCAMIVGASWVSFWINRSDAAGRVAVGATTVLTMVTMGFGGRGREKVGSATAIDWSHNCVDNGATTVLTMVTMGFGGRGREKVGSATAIDWSHNCVDNGATTVLTMVTMGFGGRGREKVGSATAIDWFVIMCFTFVFAALVEYAFVNFIDNYEKQQIKRQMELDREKKKKEEAIGTIAEPPDAQQPSSSFGSVRFQEVSEKATHAKNNGESLRQQQMQLQQLMQGQRLTSLRRRPFTSGRLSLEKSAYRNRHIASKVDSYARVLFPVTFLLLNVMYWTLFLLVMDDEIVVSTHPEYSSA</sequence>
<keyword evidence="5 15" id="KW-1133">Transmembrane helix</keyword>
<dbReference type="GO" id="GO:0004888">
    <property type="term" value="F:transmembrane signaling receptor activity"/>
    <property type="evidence" value="ECO:0007669"/>
    <property type="project" value="InterPro"/>
</dbReference>
<keyword evidence="4" id="KW-0732">Signal</keyword>
<dbReference type="Gene3D" id="1.20.58.390">
    <property type="entry name" value="Neurotransmitter-gated ion-channel transmembrane domain"/>
    <property type="match status" value="2"/>
</dbReference>
<accession>A0A8T0F4K0</accession>
<dbReference type="GO" id="GO:0045211">
    <property type="term" value="C:postsynaptic membrane"/>
    <property type="evidence" value="ECO:0007669"/>
    <property type="project" value="UniProtKB-SubCell"/>
</dbReference>
<dbReference type="InterPro" id="IPR006029">
    <property type="entry name" value="Neurotrans-gated_channel_TM"/>
</dbReference>
<keyword evidence="1 15" id="KW-0813">Transport</keyword>
<feature type="transmembrane region" description="Helical" evidence="15">
    <location>
        <begin position="535"/>
        <end position="555"/>
    </location>
</feature>
<dbReference type="SUPFAM" id="SSF90112">
    <property type="entry name" value="Neurotransmitter-gated ion-channel transmembrane pore"/>
    <property type="match status" value="2"/>
</dbReference>
<dbReference type="Pfam" id="PF02932">
    <property type="entry name" value="Neur_chan_memb"/>
    <property type="match status" value="2"/>
</dbReference>
<organism evidence="18 19">
    <name type="scientific">Argiope bruennichi</name>
    <name type="common">Wasp spider</name>
    <name type="synonym">Aranea bruennichi</name>
    <dbReference type="NCBI Taxonomy" id="94029"/>
    <lineage>
        <taxon>Eukaryota</taxon>
        <taxon>Metazoa</taxon>
        <taxon>Ecdysozoa</taxon>
        <taxon>Arthropoda</taxon>
        <taxon>Chelicerata</taxon>
        <taxon>Arachnida</taxon>
        <taxon>Araneae</taxon>
        <taxon>Araneomorphae</taxon>
        <taxon>Entelegynae</taxon>
        <taxon>Araneoidea</taxon>
        <taxon>Araneidae</taxon>
        <taxon>Argiope</taxon>
    </lineage>
</organism>
<dbReference type="FunFam" id="2.70.170.10:FF:000003">
    <property type="entry name" value="Putative gamma-aminobutyric acid receptor subunit gamma-2"/>
    <property type="match status" value="1"/>
</dbReference>
<evidence type="ECO:0000259" key="16">
    <source>
        <dbReference type="Pfam" id="PF02931"/>
    </source>
</evidence>
<dbReference type="Pfam" id="PF02931">
    <property type="entry name" value="Neur_chan_LBD"/>
    <property type="match status" value="1"/>
</dbReference>
<reference evidence="18" key="1">
    <citation type="journal article" date="2020" name="bioRxiv">
        <title>Chromosome-level reference genome of the European wasp spider Argiope bruennichi: a resource for studies on range expansion and evolutionary adaptation.</title>
        <authorList>
            <person name="Sheffer M.M."/>
            <person name="Hoppe A."/>
            <person name="Krehenwinkel H."/>
            <person name="Uhl G."/>
            <person name="Kuss A.W."/>
            <person name="Jensen L."/>
            <person name="Jensen C."/>
            <person name="Gillespie R.G."/>
            <person name="Hoff K.J."/>
            <person name="Prost S."/>
        </authorList>
    </citation>
    <scope>NUCLEOTIDE SEQUENCE</scope>
</reference>
<comment type="subcellular location">
    <subcellularLocation>
        <location evidence="14">Postsynaptic cell membrane</location>
        <topology evidence="14">Multi-pass membrane protein</topology>
    </subcellularLocation>
</comment>
<keyword evidence="9" id="KW-1015">Disulfide bond</keyword>
<keyword evidence="6" id="KW-0770">Synapse</keyword>
<dbReference type="PROSITE" id="PS00236">
    <property type="entry name" value="NEUROTR_ION_CHANNEL"/>
    <property type="match status" value="1"/>
</dbReference>
<dbReference type="InterPro" id="IPR006202">
    <property type="entry name" value="Neur_chan_lig-bd"/>
</dbReference>
<dbReference type="EMBL" id="JABXBU010000030">
    <property type="protein sequence ID" value="KAF8784330.1"/>
    <property type="molecule type" value="Genomic_DNA"/>
</dbReference>
<keyword evidence="7 15" id="KW-0406">Ion transport</keyword>
<feature type="domain" description="Neurotransmitter-gated ion-channel transmembrane" evidence="17">
    <location>
        <begin position="372"/>
        <end position="549"/>
    </location>
</feature>
<dbReference type="InterPro" id="IPR006028">
    <property type="entry name" value="GABAA/Glycine_rcpt"/>
</dbReference>
<feature type="domain" description="Neurotransmitter-gated ion-channel ligand-binding" evidence="16">
    <location>
        <begin position="54"/>
        <end position="262"/>
    </location>
</feature>
<dbReference type="InterPro" id="IPR018000">
    <property type="entry name" value="Neurotransmitter_ion_chnl_CS"/>
</dbReference>
<keyword evidence="8 15" id="KW-0472">Membrane</keyword>
<dbReference type="GO" id="GO:0099095">
    <property type="term" value="F:ligand-gated monoatomic anion channel activity"/>
    <property type="evidence" value="ECO:0007669"/>
    <property type="project" value="UniProtKB-ARBA"/>
</dbReference>
<dbReference type="GO" id="GO:0005254">
    <property type="term" value="F:chloride channel activity"/>
    <property type="evidence" value="ECO:0007669"/>
    <property type="project" value="UniProtKB-ARBA"/>
</dbReference>
<keyword evidence="19" id="KW-1185">Reference proteome</keyword>
<comment type="caution">
    <text evidence="18">The sequence shown here is derived from an EMBL/GenBank/DDBJ whole genome shotgun (WGS) entry which is preliminary data.</text>
</comment>
<evidence type="ECO:0000256" key="14">
    <source>
        <dbReference type="ARBA" id="ARBA00034104"/>
    </source>
</evidence>